<dbReference type="Pfam" id="PF13489">
    <property type="entry name" value="Methyltransf_23"/>
    <property type="match status" value="1"/>
</dbReference>
<dbReference type="RefSeq" id="WP_104412681.1">
    <property type="nucleotide sequence ID" value="NZ_PTIW01000032.1"/>
</dbReference>
<gene>
    <name evidence="2" type="ORF">B0F89_13229</name>
</gene>
<evidence type="ECO:0000313" key="2">
    <source>
        <dbReference type="EMBL" id="PPK59394.1"/>
    </source>
</evidence>
<organism evidence="2 3">
    <name type="scientific">Malaciobacter marinus</name>
    <dbReference type="NCBI Taxonomy" id="505249"/>
    <lineage>
        <taxon>Bacteria</taxon>
        <taxon>Pseudomonadati</taxon>
        <taxon>Campylobacterota</taxon>
        <taxon>Epsilonproteobacteria</taxon>
        <taxon>Campylobacterales</taxon>
        <taxon>Arcobacteraceae</taxon>
        <taxon>Malaciobacter</taxon>
    </lineage>
</organism>
<sequence length="302" mass="35310">MNNCINCDSHDFERILQNRNDFEYDCSEKLDYYKCVTCGHISVYPMPSSEQISRFYSSYTTHNIYKPSLISKLIDDITIYKKKQELKNTFKNNNLKEVKILDFGSGNGNFLDLLSQLSIKNIYGFDFDNKAVECSKQQGYECFTDFNNLKNNKYDYIFLNHVIEHLPEPKETIKNLINLLNKNGKIIIRTPNSNSLLAKFFKESWRGWETPRHLNIFNINSIEMFNDLSENFEVNNISTSNKMFIGIYIGSLNFDKLSLKFIKKIVQFSSLFFLLFAYLINLLNRNSGEELCFEISSIVGNK</sequence>
<dbReference type="SUPFAM" id="SSF53335">
    <property type="entry name" value="S-adenosyl-L-methionine-dependent methyltransferases"/>
    <property type="match status" value="1"/>
</dbReference>
<evidence type="ECO:0000313" key="3">
    <source>
        <dbReference type="Proteomes" id="UP000239861"/>
    </source>
</evidence>
<name>A0AB36ZSY0_9BACT</name>
<feature type="transmembrane region" description="Helical" evidence="1">
    <location>
        <begin position="265"/>
        <end position="283"/>
    </location>
</feature>
<proteinExistence type="predicted"/>
<protein>
    <submittedName>
        <fullName evidence="2">Methyltransferase family protein</fullName>
    </submittedName>
</protein>
<dbReference type="CDD" id="cd02440">
    <property type="entry name" value="AdoMet_MTases"/>
    <property type="match status" value="1"/>
</dbReference>
<keyword evidence="1" id="KW-0472">Membrane</keyword>
<accession>A0AB36ZSY0</accession>
<dbReference type="Gene3D" id="3.40.50.150">
    <property type="entry name" value="Vaccinia Virus protein VP39"/>
    <property type="match status" value="1"/>
</dbReference>
<dbReference type="PANTHER" id="PTHR43861">
    <property type="entry name" value="TRANS-ACONITATE 2-METHYLTRANSFERASE-RELATED"/>
    <property type="match status" value="1"/>
</dbReference>
<keyword evidence="2" id="KW-0808">Transferase</keyword>
<keyword evidence="1" id="KW-0812">Transmembrane</keyword>
<dbReference type="AlphaFoldDB" id="A0AB36ZSY0"/>
<comment type="caution">
    <text evidence="2">The sequence shown here is derived from an EMBL/GenBank/DDBJ whole genome shotgun (WGS) entry which is preliminary data.</text>
</comment>
<dbReference type="Proteomes" id="UP000239861">
    <property type="component" value="Unassembled WGS sequence"/>
</dbReference>
<dbReference type="EMBL" id="PTIW01000032">
    <property type="protein sequence ID" value="PPK59394.1"/>
    <property type="molecule type" value="Genomic_DNA"/>
</dbReference>
<dbReference type="GO" id="GO:0032259">
    <property type="term" value="P:methylation"/>
    <property type="evidence" value="ECO:0007669"/>
    <property type="project" value="UniProtKB-KW"/>
</dbReference>
<dbReference type="GO" id="GO:0008168">
    <property type="term" value="F:methyltransferase activity"/>
    <property type="evidence" value="ECO:0007669"/>
    <property type="project" value="UniProtKB-KW"/>
</dbReference>
<evidence type="ECO:0000256" key="1">
    <source>
        <dbReference type="SAM" id="Phobius"/>
    </source>
</evidence>
<keyword evidence="1" id="KW-1133">Transmembrane helix</keyword>
<keyword evidence="2" id="KW-0489">Methyltransferase</keyword>
<reference evidence="2 3" key="1">
    <citation type="submission" date="2018-02" db="EMBL/GenBank/DDBJ databases">
        <title>Subsurface microbial communities from deep shales in Ohio and West Virginia, USA.</title>
        <authorList>
            <person name="Wrighton K."/>
        </authorList>
    </citation>
    <scope>NUCLEOTIDE SEQUENCE [LARGE SCALE GENOMIC DNA]</scope>
    <source>
        <strain evidence="2 3">MARC-MIP3H16</strain>
    </source>
</reference>
<dbReference type="InterPro" id="IPR029063">
    <property type="entry name" value="SAM-dependent_MTases_sf"/>
</dbReference>